<dbReference type="Pfam" id="PF14433">
    <property type="entry name" value="SUKH-3"/>
    <property type="match status" value="1"/>
</dbReference>
<gene>
    <name evidence="1" type="ORF">SAMN05421748_13652</name>
</gene>
<reference evidence="1 2" key="1">
    <citation type="submission" date="2017-09" db="EMBL/GenBank/DDBJ databases">
        <authorList>
            <person name="Ehlers B."/>
            <person name="Leendertz F.H."/>
        </authorList>
    </citation>
    <scope>NUCLEOTIDE SEQUENCE [LARGE SCALE GENOMIC DNA]</scope>
    <source>
        <strain evidence="1 2">CGMCC 4.6857</strain>
    </source>
</reference>
<evidence type="ECO:0000313" key="1">
    <source>
        <dbReference type="EMBL" id="SNY69948.1"/>
    </source>
</evidence>
<dbReference type="InterPro" id="IPR025850">
    <property type="entry name" value="SUKH-3"/>
</dbReference>
<proteinExistence type="predicted"/>
<sequence>MADRFPRGVDRALRKAGWFPGRRVDTTPWRDAIDGIDMHPAASAFLAEFGGLAVDVHGFGRTAAKEPFELDPELCEGEEGRFRDWSEFLGRSLYPLGELDHGRFFLGIDEEGTLYLVIDWLAVFDGPADAGLIALCQGTMPRQLSPNE</sequence>
<dbReference type="EMBL" id="OBDY01000036">
    <property type="protein sequence ID" value="SNY69948.1"/>
    <property type="molecule type" value="Genomic_DNA"/>
</dbReference>
<dbReference type="RefSeq" id="WP_097328310.1">
    <property type="nucleotide sequence ID" value="NZ_OBDY01000036.1"/>
</dbReference>
<organism evidence="1 2">
    <name type="scientific">Paractinoplanes atraurantiacus</name>
    <dbReference type="NCBI Taxonomy" id="1036182"/>
    <lineage>
        <taxon>Bacteria</taxon>
        <taxon>Bacillati</taxon>
        <taxon>Actinomycetota</taxon>
        <taxon>Actinomycetes</taxon>
        <taxon>Micromonosporales</taxon>
        <taxon>Micromonosporaceae</taxon>
        <taxon>Paractinoplanes</taxon>
    </lineage>
</organism>
<accession>A0A285KBK6</accession>
<dbReference type="OrthoDB" id="3351204at2"/>
<dbReference type="Proteomes" id="UP000219612">
    <property type="component" value="Unassembled WGS sequence"/>
</dbReference>
<dbReference type="AlphaFoldDB" id="A0A285KBK6"/>
<protein>
    <submittedName>
        <fullName evidence="1">SUKH-3 immunity protein</fullName>
    </submittedName>
</protein>
<keyword evidence="2" id="KW-1185">Reference proteome</keyword>
<evidence type="ECO:0000313" key="2">
    <source>
        <dbReference type="Proteomes" id="UP000219612"/>
    </source>
</evidence>
<name>A0A285KBK6_9ACTN</name>